<evidence type="ECO:0000256" key="5">
    <source>
        <dbReference type="ARBA" id="ARBA00022967"/>
    </source>
</evidence>
<dbReference type="Pfam" id="PF00510">
    <property type="entry name" value="COX3"/>
    <property type="match status" value="1"/>
</dbReference>
<dbReference type="GO" id="GO:0019646">
    <property type="term" value="P:aerobic electron transport chain"/>
    <property type="evidence" value="ECO:0007669"/>
    <property type="project" value="InterPro"/>
</dbReference>
<evidence type="ECO:0000256" key="9">
    <source>
        <dbReference type="SAM" id="Phobius"/>
    </source>
</evidence>
<comment type="similarity">
    <text evidence="2 8">Belongs to the cytochrome c oxidase subunit 3 family.</text>
</comment>
<dbReference type="Gene3D" id="1.20.120.80">
    <property type="entry name" value="Cytochrome c oxidase, subunit III, four-helix bundle"/>
    <property type="match status" value="1"/>
</dbReference>
<geneLocation type="mitochondrion" evidence="11"/>
<sequence>MLSWLPMCNAWLAGLGMVSIFLWSLGGVLIFLSLMVFCSLFLLGEVVFRFSTRYVFAFWLFIMSEVAVFGSLFVSVLWGDTGTDGSLSDKLELPLLGCFLLLTSSLTATVYHHCFSLPYGYYFLVLSLFLGACFIVLQFCEFYDCYCDFSYCSYFSAAFCTVGLHFLHVVLGLVAITVLLVRGSLSEHFYVSVVVWYWHFVDYVWLWVYMVVYYV</sequence>
<dbReference type="PANTHER" id="PTHR11403">
    <property type="entry name" value="CYTOCHROME C OXIDASE SUBUNIT III"/>
    <property type="match status" value="1"/>
</dbReference>
<dbReference type="PANTHER" id="PTHR11403:SF7">
    <property type="entry name" value="CYTOCHROME C OXIDASE SUBUNIT 3"/>
    <property type="match status" value="1"/>
</dbReference>
<evidence type="ECO:0000256" key="3">
    <source>
        <dbReference type="ARBA" id="ARBA00015944"/>
    </source>
</evidence>
<gene>
    <name evidence="11" type="primary">cox3</name>
</gene>
<dbReference type="InterPro" id="IPR035973">
    <property type="entry name" value="Cyt_c_oxidase_su3-like_sf"/>
</dbReference>
<feature type="transmembrane region" description="Helical" evidence="9">
    <location>
        <begin position="20"/>
        <end position="43"/>
    </location>
</feature>
<dbReference type="InterPro" id="IPR024791">
    <property type="entry name" value="Cyt_c/ubiquinol_Oxase_su3"/>
</dbReference>
<dbReference type="GO" id="GO:0004129">
    <property type="term" value="F:cytochrome-c oxidase activity"/>
    <property type="evidence" value="ECO:0007669"/>
    <property type="project" value="InterPro"/>
</dbReference>
<feature type="domain" description="Heme-copper oxidase subunit III family profile" evidence="10">
    <location>
        <begin position="1"/>
        <end position="215"/>
    </location>
</feature>
<keyword evidence="5" id="KW-1278">Translocase</keyword>
<comment type="subcellular location">
    <subcellularLocation>
        <location evidence="1">Membrane</location>
        <topology evidence="1">Multi-pass membrane protein</topology>
    </subcellularLocation>
</comment>
<feature type="transmembrane region" description="Helical" evidence="9">
    <location>
        <begin position="93"/>
        <end position="112"/>
    </location>
</feature>
<evidence type="ECO:0000259" key="10">
    <source>
        <dbReference type="PROSITE" id="PS50253"/>
    </source>
</evidence>
<feature type="transmembrane region" description="Helical" evidence="9">
    <location>
        <begin position="119"/>
        <end position="139"/>
    </location>
</feature>
<keyword evidence="4 8" id="KW-0812">Transmembrane</keyword>
<dbReference type="GO" id="GO:0016020">
    <property type="term" value="C:membrane"/>
    <property type="evidence" value="ECO:0007669"/>
    <property type="project" value="UniProtKB-SubCell"/>
</dbReference>
<name>A0A4Y5SET6_9TREM</name>
<evidence type="ECO:0000256" key="7">
    <source>
        <dbReference type="ARBA" id="ARBA00023136"/>
    </source>
</evidence>
<evidence type="ECO:0000256" key="6">
    <source>
        <dbReference type="ARBA" id="ARBA00022989"/>
    </source>
</evidence>
<dbReference type="AlphaFoldDB" id="A0A4Y5SET6"/>
<feature type="transmembrane region" description="Helical" evidence="9">
    <location>
        <begin position="193"/>
        <end position="214"/>
    </location>
</feature>
<evidence type="ECO:0000256" key="2">
    <source>
        <dbReference type="ARBA" id="ARBA00010581"/>
    </source>
</evidence>
<protein>
    <recommendedName>
        <fullName evidence="3 8">Cytochrome c oxidase subunit 3</fullName>
    </recommendedName>
</protein>
<reference evidence="11" key="1">
    <citation type="journal article" date="2019" name="Acta Trop.">
        <title>Characterization of the mitochondrial genome sequences of the liver fluke Amphimerus sp. (Trematoda: Opisthorchiidae) from Ecuador and phylogenetic implications.</title>
        <authorList>
            <person name="Ma J."/>
            <person name="He J.-J."/>
            <person name="Zhou C.-Y."/>
            <person name="Sun M.-M."/>
            <person name="Cevallos W."/>
            <person name="Sugiyama H."/>
            <person name="Zhu X.-Q."/>
            <person name="Calvopina M."/>
        </authorList>
    </citation>
    <scope>NUCLEOTIDE SEQUENCE</scope>
</reference>
<dbReference type="PROSITE" id="PS50253">
    <property type="entry name" value="COX3"/>
    <property type="match status" value="1"/>
</dbReference>
<keyword evidence="7 9" id="KW-0472">Membrane</keyword>
<dbReference type="InterPro" id="IPR000298">
    <property type="entry name" value="Cyt_c_oxidase-like_su3"/>
</dbReference>
<accession>A0A4Y5SET6</accession>
<dbReference type="EMBL" id="MK238506">
    <property type="protein sequence ID" value="QDA21728.1"/>
    <property type="molecule type" value="Genomic_DNA"/>
</dbReference>
<evidence type="ECO:0000256" key="8">
    <source>
        <dbReference type="RuleBase" id="RU003375"/>
    </source>
</evidence>
<organism evidence="11">
    <name type="scientific">Amphimerus sp. JM-2019</name>
    <dbReference type="NCBI Taxonomy" id="2588351"/>
    <lineage>
        <taxon>Eukaryota</taxon>
        <taxon>Metazoa</taxon>
        <taxon>Spiralia</taxon>
        <taxon>Lophotrochozoa</taxon>
        <taxon>Platyhelminthes</taxon>
        <taxon>Trematoda</taxon>
        <taxon>Digenea</taxon>
        <taxon>Opisthorchiida</taxon>
        <taxon>Opisthorchiata</taxon>
        <taxon>Opisthorchiidae</taxon>
        <taxon>Amphimerus</taxon>
    </lineage>
</organism>
<evidence type="ECO:0000256" key="1">
    <source>
        <dbReference type="ARBA" id="ARBA00004141"/>
    </source>
</evidence>
<keyword evidence="6 9" id="KW-1133">Transmembrane helix</keyword>
<dbReference type="InterPro" id="IPR013833">
    <property type="entry name" value="Cyt_c_oxidase_su3_a-hlx"/>
</dbReference>
<comment type="function">
    <text evidence="8">Component of the cytochrome c oxidase, the last enzyme in the mitochondrial electron transport chain which drives oxidative phosphorylation. The respiratory chain contains 3 multisubunit complexes succinate dehydrogenase (complex II, CII), ubiquinol-cytochrome c oxidoreductase (cytochrome b-c1 complex, complex III, CIII) and cytochrome c oxidase (complex IV, CIV), that cooperate to transfer electrons derived from NADH and succinate to molecular oxygen, creating an electrochemical gradient over the inner membrane that drives transmembrane transport and the ATP synthase. Cytochrome c oxidase is the component of the respiratory chain that catalyzes the reduction of oxygen to water. Electrons originating from reduced cytochrome c in the intermembrane space (IMS) are transferred via the dinuclear copper A center (CU(A)) of subunit 2 and heme A of subunit 1 to the active site in subunit 1, a binuclear center (BNC) formed by heme A3 and copper B (CU(B)). The BNC reduces molecular oxygen to 2 water molecules using 4 electrons from cytochrome c in the IMS and 4 protons from the mitochondrial matrix.</text>
</comment>
<feature type="transmembrane region" description="Helical" evidence="9">
    <location>
        <begin position="154"/>
        <end position="181"/>
    </location>
</feature>
<feature type="transmembrane region" description="Helical" evidence="9">
    <location>
        <begin position="55"/>
        <end position="78"/>
    </location>
</feature>
<keyword evidence="8 11" id="KW-0496">Mitochondrion</keyword>
<proteinExistence type="inferred from homology"/>
<dbReference type="SUPFAM" id="SSF81452">
    <property type="entry name" value="Cytochrome c oxidase subunit III-like"/>
    <property type="match status" value="1"/>
</dbReference>
<dbReference type="CDD" id="cd00386">
    <property type="entry name" value="Heme_Cu_Oxidase_III_like"/>
    <property type="match status" value="1"/>
</dbReference>
<evidence type="ECO:0000313" key="11">
    <source>
        <dbReference type="EMBL" id="QDA21728.1"/>
    </source>
</evidence>
<evidence type="ECO:0000256" key="4">
    <source>
        <dbReference type="ARBA" id="ARBA00022692"/>
    </source>
</evidence>